<dbReference type="GO" id="GO:0008270">
    <property type="term" value="F:zinc ion binding"/>
    <property type="evidence" value="ECO:0007669"/>
    <property type="project" value="UniProtKB-KW"/>
</dbReference>
<sequence>MSSTRVTSFSPWKVDTLLKHQHALEAILQKSFLPGDPAEALNCSQFCDITASLESTAPCKICQCLHQLCTQHVPELSFYGDYATICYYALHAPRTMASNLMLLADCLELAQIYFPSAQSPLSHISGLDVYLHFFVNRCFKVTHTDNILEWSNLDMIKTDFLRSALSGSLSGSFCFKTVWPSLTKAPSKSGEECTCTHLTEQGCGLDSSNLFHLDYSWKNNFLDIILILWKNSDALTHSNRSLAATLSQQEACFQTLLFSENPDHCTSTPTIDAAQGPCLLSPALCLQKKNQTSSLCLLCECLASHAEAQEALKTFKHLVLNSINNKVKLLDRIVFLQKDEESMSFIKDREVLKSVLVNCSPQEIHKHLFCDPLCALNTSSTDSAVLFGQVSEFEFSAFKATLATGASLVHRSFPSCEILETLVLLFKSLQTVKANKTTVSEIIKEVDACLKKHKFSLLSCYYTFNIYI</sequence>
<evidence type="ECO:0000256" key="3">
    <source>
        <dbReference type="ARBA" id="ARBA00022723"/>
    </source>
</evidence>
<evidence type="ECO:0000256" key="7">
    <source>
        <dbReference type="RuleBase" id="RU364029"/>
    </source>
</evidence>
<reference evidence="8 9" key="1">
    <citation type="journal article" date="2014" name="Vet. Microbiol.">
        <title>Malignant catarrhal fever in American bison (Bison bison) experimentally infected with alcelaphine herpesvirus 2.</title>
        <authorList>
            <person name="Taus N.S."/>
            <person name="O'Toole D."/>
            <person name="Herndon D.R."/>
            <person name="Cunha C.W."/>
            <person name="Warg J.V."/>
            <person name="Seal B.S."/>
            <person name="Brooking A."/>
            <person name="Li H."/>
        </authorList>
    </citation>
    <scope>NUCLEOTIDE SEQUENCE [LARGE SCALE GENOMIC DNA]</scope>
    <source>
        <strain evidence="8">Topi-AlHV-2</strain>
    </source>
</reference>
<gene>
    <name evidence="8" type="ORF">ALHV2gp66</name>
</gene>
<evidence type="ECO:0000313" key="8">
    <source>
        <dbReference type="EMBL" id="AIA62106.1"/>
    </source>
</evidence>
<dbReference type="GO" id="GO:0042025">
    <property type="term" value="C:host cell nucleus"/>
    <property type="evidence" value="ECO:0007669"/>
    <property type="project" value="UniProtKB-SubCell"/>
</dbReference>
<dbReference type="GO" id="GO:0019031">
    <property type="term" value="C:viral envelope"/>
    <property type="evidence" value="ECO:0007669"/>
    <property type="project" value="InterPro"/>
</dbReference>
<evidence type="ECO:0000256" key="4">
    <source>
        <dbReference type="ARBA" id="ARBA00022771"/>
    </source>
</evidence>
<dbReference type="KEGG" id="vg:19735544"/>
<dbReference type="Proteomes" id="UP000168428">
    <property type="component" value="Segment"/>
</dbReference>
<protein>
    <recommendedName>
        <fullName evidence="7">Packaging protein UL32</fullName>
    </recommendedName>
</protein>
<dbReference type="InterPro" id="IPR002597">
    <property type="entry name" value="Herpes_env"/>
</dbReference>
<keyword evidence="5" id="KW-0862">Zinc</keyword>
<keyword evidence="4" id="KW-0863">Zinc-finger</keyword>
<keyword evidence="6 7" id="KW-1035">Host cytoplasm</keyword>
<evidence type="ECO:0000256" key="6">
    <source>
        <dbReference type="ARBA" id="ARBA00023200"/>
    </source>
</evidence>
<evidence type="ECO:0000256" key="2">
    <source>
        <dbReference type="ARBA" id="ARBA00022562"/>
    </source>
</evidence>
<dbReference type="GeneID" id="19735544"/>
<proteinExistence type="inferred from homology"/>
<name>A0A068AAM7_9GAMA</name>
<organism evidence="8 9">
    <name type="scientific">Alcelaphine gammaherpesvirus 2</name>
    <dbReference type="NCBI Taxonomy" id="138184"/>
    <lineage>
        <taxon>Viruses</taxon>
        <taxon>Duplodnaviria</taxon>
        <taxon>Heunggongvirae</taxon>
        <taxon>Peploviricota</taxon>
        <taxon>Herviviricetes</taxon>
        <taxon>Herpesvirales</taxon>
        <taxon>Orthoherpesviridae</taxon>
        <taxon>Gammaherpesvirinae</taxon>
        <taxon>Macavirus</taxon>
        <taxon>Macavirus alcelaphinegamma2</taxon>
    </lineage>
</organism>
<comment type="function">
    <text evidence="7">Plays a role in efficient localization of neo-synthesized capsids to nuclear replication compartments, thereby controlling cleavage and packaging of virus genomic DNA.</text>
</comment>
<evidence type="ECO:0000256" key="1">
    <source>
        <dbReference type="ARBA" id="ARBA00005235"/>
    </source>
</evidence>
<dbReference type="OrthoDB" id="3440at10239"/>
<evidence type="ECO:0000256" key="5">
    <source>
        <dbReference type="ARBA" id="ARBA00022833"/>
    </source>
</evidence>
<comment type="similarity">
    <text evidence="1 7">Belongs to the herpesviridae UL32 protein family.</text>
</comment>
<dbReference type="Pfam" id="PF01673">
    <property type="entry name" value="Herpes_env"/>
    <property type="match status" value="1"/>
</dbReference>
<dbReference type="GO" id="GO:0030430">
    <property type="term" value="C:host cell cytoplasm"/>
    <property type="evidence" value="ECO:0007669"/>
    <property type="project" value="UniProtKB-SubCell"/>
</dbReference>
<comment type="subcellular location">
    <subcellularLocation>
        <location evidence="7">Host cytoplasm</location>
    </subcellularLocation>
    <subcellularLocation>
        <location evidence="7">Host nucleus</location>
    </subcellularLocation>
</comment>
<keyword evidence="2 7" id="KW-1048">Host nucleus</keyword>
<dbReference type="RefSeq" id="YP_009044452.1">
    <property type="nucleotide sequence ID" value="NC_024382.1"/>
</dbReference>
<evidence type="ECO:0000313" key="9">
    <source>
        <dbReference type="Proteomes" id="UP000168428"/>
    </source>
</evidence>
<dbReference type="EMBL" id="KF274499">
    <property type="protein sequence ID" value="AIA62106.1"/>
    <property type="molecule type" value="Genomic_DNA"/>
</dbReference>
<dbReference type="PROSITE" id="PS51988">
    <property type="entry name" value="HERPESVIRUS_UL32"/>
    <property type="match status" value="1"/>
</dbReference>
<keyword evidence="3" id="KW-0479">Metal-binding</keyword>
<accession>A0A068AAM7</accession>
<keyword evidence="9" id="KW-1185">Reference proteome</keyword>